<dbReference type="GO" id="GO:0008009">
    <property type="term" value="F:chemokine activity"/>
    <property type="evidence" value="ECO:0007669"/>
    <property type="project" value="InterPro"/>
</dbReference>
<evidence type="ECO:0000256" key="4">
    <source>
        <dbReference type="RuleBase" id="RU361150"/>
    </source>
</evidence>
<evidence type="ECO:0000313" key="9">
    <source>
        <dbReference type="RefSeq" id="XP_045550332.1"/>
    </source>
</evidence>
<evidence type="ECO:0000313" key="6">
    <source>
        <dbReference type="Proteomes" id="UP001652741"/>
    </source>
</evidence>
<sequence length="104" mass="11548">MAQIRAPVIVLLVLLAVGLFTSETSAAKRGFPTGCCTRYSQGRIDIGLIRGFSVQRVTDECNIDAIIFHTVRGRFPCVDPTKGWVMKAVHMLRERAEGLNKKRS</sequence>
<keyword evidence="3" id="KW-1015">Disulfide bond</keyword>
<feature type="signal peptide" evidence="4">
    <location>
        <begin position="1"/>
        <end position="26"/>
    </location>
</feature>
<protein>
    <recommendedName>
        <fullName evidence="4">C-C motif chemokine</fullName>
    </recommendedName>
</protein>
<dbReference type="STRING" id="8030.ENSSSAP00000079767"/>
<dbReference type="OMA" id="MANTRFF"/>
<evidence type="ECO:0000259" key="5">
    <source>
        <dbReference type="SMART" id="SM00199"/>
    </source>
</evidence>
<evidence type="ECO:0000256" key="3">
    <source>
        <dbReference type="ARBA" id="ARBA00023157"/>
    </source>
</evidence>
<dbReference type="PANTHER" id="PTHR12015:SF190">
    <property type="entry name" value="C-C MOTIF CHEMOKINE"/>
    <property type="match status" value="1"/>
</dbReference>
<evidence type="ECO:0000256" key="1">
    <source>
        <dbReference type="ARBA" id="ARBA00010868"/>
    </source>
</evidence>
<dbReference type="GO" id="GO:0006955">
    <property type="term" value="P:immune response"/>
    <property type="evidence" value="ECO:0007669"/>
    <property type="project" value="InterPro"/>
</dbReference>
<keyword evidence="4" id="KW-0964">Secreted</keyword>
<comment type="subcellular location">
    <subcellularLocation>
        <location evidence="4">Secreted</location>
    </subcellularLocation>
</comment>
<keyword evidence="6" id="KW-1185">Reference proteome</keyword>
<dbReference type="SMART" id="SM00199">
    <property type="entry name" value="SCY"/>
    <property type="match status" value="1"/>
</dbReference>
<keyword evidence="4" id="KW-0145">Chemotaxis</keyword>
<dbReference type="Proteomes" id="UP001652741">
    <property type="component" value="Chromosome ssa14"/>
</dbReference>
<organism evidence="6 7">
    <name type="scientific">Salmo salar</name>
    <name type="common">Atlantic salmon</name>
    <dbReference type="NCBI Taxonomy" id="8030"/>
    <lineage>
        <taxon>Eukaryota</taxon>
        <taxon>Metazoa</taxon>
        <taxon>Chordata</taxon>
        <taxon>Craniata</taxon>
        <taxon>Vertebrata</taxon>
        <taxon>Euteleostomi</taxon>
        <taxon>Actinopterygii</taxon>
        <taxon>Neopterygii</taxon>
        <taxon>Teleostei</taxon>
        <taxon>Protacanthopterygii</taxon>
        <taxon>Salmoniformes</taxon>
        <taxon>Salmonidae</taxon>
        <taxon>Salmoninae</taxon>
        <taxon>Salmo</taxon>
    </lineage>
</organism>
<dbReference type="SUPFAM" id="SSF54117">
    <property type="entry name" value="Interleukin 8-like chemokines"/>
    <property type="match status" value="1"/>
</dbReference>
<evidence type="ECO:0000313" key="8">
    <source>
        <dbReference type="RefSeq" id="XP_045550331.1"/>
    </source>
</evidence>
<dbReference type="RefSeq" id="XP_045550331.1">
    <property type="nucleotide sequence ID" value="XM_045694375.1"/>
</dbReference>
<dbReference type="SMR" id="A0A1S3M1J3"/>
<comment type="similarity">
    <text evidence="1 4">Belongs to the intercrine beta (chemokine CC) family.</text>
</comment>
<feature type="domain" description="Chemokine interleukin-8-like" evidence="5">
    <location>
        <begin position="32"/>
        <end position="92"/>
    </location>
</feature>
<name>A0A1S3M1J3_SALSA</name>
<dbReference type="PaxDb" id="8030-ENSSSAP00000079767"/>
<dbReference type="GeneID" id="106569680"/>
<keyword evidence="2 4" id="KW-0202">Cytokine</keyword>
<keyword evidence="4" id="KW-0732">Signal</keyword>
<dbReference type="Pfam" id="PF00048">
    <property type="entry name" value="IL8"/>
    <property type="match status" value="1"/>
</dbReference>
<reference evidence="7" key="1">
    <citation type="submission" date="2025-04" db="UniProtKB">
        <authorList>
            <consortium name="RefSeq"/>
        </authorList>
    </citation>
    <scope>IDENTIFICATION</scope>
    <source>
        <tissue evidence="7">Muscle</tissue>
    </source>
</reference>
<dbReference type="RefSeq" id="XP_045550332.1">
    <property type="nucleotide sequence ID" value="XM_045694376.1"/>
</dbReference>
<dbReference type="RefSeq" id="XP_013996719.1">
    <property type="nucleotide sequence ID" value="XM_014141244.1"/>
</dbReference>
<dbReference type="OrthoDB" id="8870994at2759"/>
<proteinExistence type="inferred from homology"/>
<dbReference type="PROSITE" id="PS00472">
    <property type="entry name" value="SMALL_CYTOKINES_CC"/>
    <property type="match status" value="1"/>
</dbReference>
<feature type="chain" id="PRO_5010006312" description="C-C motif chemokine" evidence="4">
    <location>
        <begin position="27"/>
        <end position="104"/>
    </location>
</feature>
<dbReference type="InterPro" id="IPR039809">
    <property type="entry name" value="Chemokine_b/g/d"/>
</dbReference>
<dbReference type="KEGG" id="sasa:106569680"/>
<evidence type="ECO:0000313" key="7">
    <source>
        <dbReference type="RefSeq" id="XP_013996719.1"/>
    </source>
</evidence>
<dbReference type="InterPro" id="IPR001811">
    <property type="entry name" value="Chemokine_IL8-like_dom"/>
</dbReference>
<dbReference type="AlphaFoldDB" id="A0A1S3M1J3"/>
<dbReference type="PANTHER" id="PTHR12015">
    <property type="entry name" value="SMALL INDUCIBLE CYTOKINE A"/>
    <property type="match status" value="1"/>
</dbReference>
<dbReference type="InterPro" id="IPR036048">
    <property type="entry name" value="Interleukin_8-like_sf"/>
</dbReference>
<gene>
    <name evidence="7" type="primary">LOC106569680</name>
    <name evidence="8" type="synonym">LOC123726703</name>
    <name evidence="9" type="synonym">LOC123726704</name>
</gene>
<evidence type="ECO:0000256" key="2">
    <source>
        <dbReference type="ARBA" id="ARBA00022514"/>
    </source>
</evidence>
<dbReference type="Gene3D" id="2.40.50.40">
    <property type="match status" value="1"/>
</dbReference>
<dbReference type="GO" id="GO:0005615">
    <property type="term" value="C:extracellular space"/>
    <property type="evidence" value="ECO:0007669"/>
    <property type="project" value="UniProtKB-KW"/>
</dbReference>
<dbReference type="InterPro" id="IPR000827">
    <property type="entry name" value="Chemokine_CC_CS"/>
</dbReference>
<accession>A0A1S3M1J3</accession>